<name>A0AAP3E6V1_9EURY</name>
<sequence length="388" mass="40382">MEDVHIAGVGMTEFGRHPDRTGRELFGEAAHKALVDANVPRDDIEALLYGNFMGGFAEGQNHQGPLMADAAGLTVPATRYESACASSGIAVREAVKKVRSGEADVLLVGGMERMTNNPTSVVTEALATAGDDLYESRVGLTFPGAYALMADAYFDAYGAERADLAHIAVKNHANAVENELAQYRNAIDVDDVLEAPMVADPVGLYDASPITDGASALVVVSESYAEANDLQTEVAITGTGQGADSLSLQSRESLIRTPAAEQAAEEAYEDAGIGPDDIDVAEVHDCFTIAEVLALESLGFYEPGTGYAAARDGETTRDGELPVNLSGGLKAKGHPVGATGAAQLVELTKLLRGDHVNSDAVTDAETALTHNAGATVASAVVHVLEVVQ</sequence>
<evidence type="ECO:0000313" key="4">
    <source>
        <dbReference type="EMBL" id="MCU4753118.1"/>
    </source>
</evidence>
<dbReference type="Gene3D" id="3.40.47.10">
    <property type="match status" value="1"/>
</dbReference>
<dbReference type="GO" id="GO:0016747">
    <property type="term" value="F:acyltransferase activity, transferring groups other than amino-acyl groups"/>
    <property type="evidence" value="ECO:0007669"/>
    <property type="project" value="InterPro"/>
</dbReference>
<dbReference type="SUPFAM" id="SSF53901">
    <property type="entry name" value="Thiolase-like"/>
    <property type="match status" value="2"/>
</dbReference>
<dbReference type="CDD" id="cd00829">
    <property type="entry name" value="SCP-x_thiolase"/>
    <property type="match status" value="1"/>
</dbReference>
<dbReference type="PANTHER" id="PTHR42870:SF6">
    <property type="entry name" value="ACETYL-COA C-ACYLTRANSFERASE"/>
    <property type="match status" value="1"/>
</dbReference>
<dbReference type="Pfam" id="PF22691">
    <property type="entry name" value="Thiolase_C_1"/>
    <property type="match status" value="1"/>
</dbReference>
<evidence type="ECO:0000259" key="3">
    <source>
        <dbReference type="Pfam" id="PF22691"/>
    </source>
</evidence>
<evidence type="ECO:0000259" key="2">
    <source>
        <dbReference type="Pfam" id="PF00108"/>
    </source>
</evidence>
<dbReference type="NCBIfam" id="NF004720">
    <property type="entry name" value="PRK06064.1"/>
    <property type="match status" value="1"/>
</dbReference>
<keyword evidence="5" id="KW-1185">Reference proteome</keyword>
<dbReference type="RefSeq" id="WP_342809443.1">
    <property type="nucleotide sequence ID" value="NZ_JAOPJZ010000013.1"/>
</dbReference>
<reference evidence="4 5" key="1">
    <citation type="submission" date="2022-09" db="EMBL/GenBank/DDBJ databases">
        <title>Enrichment on poylsaccharides allowed isolation of novel metabolic and taxonomic groups of Haloarchaea.</title>
        <authorList>
            <person name="Sorokin D.Y."/>
            <person name="Elcheninov A.G."/>
            <person name="Khizhniak T.V."/>
            <person name="Kolganova T.V."/>
            <person name="Kublanov I.V."/>
        </authorList>
    </citation>
    <scope>NUCLEOTIDE SEQUENCE [LARGE SCALE GENOMIC DNA]</scope>
    <source>
        <strain evidence="4 5">AArc-curdl1</strain>
    </source>
</reference>
<protein>
    <submittedName>
        <fullName evidence="4">Thiolase domain-containing protein</fullName>
    </submittedName>
</protein>
<dbReference type="Pfam" id="PF00108">
    <property type="entry name" value="Thiolase_N"/>
    <property type="match status" value="1"/>
</dbReference>
<dbReference type="InterPro" id="IPR016039">
    <property type="entry name" value="Thiolase-like"/>
</dbReference>
<feature type="domain" description="Thiolase N-terminal" evidence="2">
    <location>
        <begin position="4"/>
        <end position="223"/>
    </location>
</feature>
<dbReference type="AlphaFoldDB" id="A0AAP3E6V1"/>
<dbReference type="PIRSF" id="PIRSF000429">
    <property type="entry name" value="Ac-CoA_Ac_transf"/>
    <property type="match status" value="1"/>
</dbReference>
<comment type="caution">
    <text evidence="4">The sequence shown here is derived from an EMBL/GenBank/DDBJ whole genome shotgun (WGS) entry which is preliminary data.</text>
</comment>
<dbReference type="InterPro" id="IPR002155">
    <property type="entry name" value="Thiolase"/>
</dbReference>
<feature type="domain" description="Thiolase C-terminal" evidence="3">
    <location>
        <begin position="240"/>
        <end position="385"/>
    </location>
</feature>
<dbReference type="Proteomes" id="UP001321047">
    <property type="component" value="Unassembled WGS sequence"/>
</dbReference>
<gene>
    <name evidence="4" type="ORF">OB919_14220</name>
</gene>
<evidence type="ECO:0000313" key="5">
    <source>
        <dbReference type="Proteomes" id="UP001321047"/>
    </source>
</evidence>
<dbReference type="GO" id="GO:0008299">
    <property type="term" value="P:isoprenoid biosynthetic process"/>
    <property type="evidence" value="ECO:0007669"/>
    <property type="project" value="UniProtKB-KW"/>
</dbReference>
<keyword evidence="1" id="KW-0414">Isoprene biosynthesis</keyword>
<dbReference type="InterPro" id="IPR055140">
    <property type="entry name" value="Thiolase_C_2"/>
</dbReference>
<dbReference type="InterPro" id="IPR020616">
    <property type="entry name" value="Thiolase_N"/>
</dbReference>
<proteinExistence type="predicted"/>
<accession>A0AAP3E6V1</accession>
<organism evidence="4 5">
    <name type="scientific">Natronosalvus hydrolyticus</name>
    <dbReference type="NCBI Taxonomy" id="2979988"/>
    <lineage>
        <taxon>Archaea</taxon>
        <taxon>Methanobacteriati</taxon>
        <taxon>Methanobacteriota</taxon>
        <taxon>Stenosarchaea group</taxon>
        <taxon>Halobacteria</taxon>
        <taxon>Halobacteriales</taxon>
        <taxon>Natrialbaceae</taxon>
        <taxon>Natronosalvus</taxon>
    </lineage>
</organism>
<dbReference type="EMBL" id="JAOPJZ010000013">
    <property type="protein sequence ID" value="MCU4753118.1"/>
    <property type="molecule type" value="Genomic_DNA"/>
</dbReference>
<dbReference type="PANTHER" id="PTHR42870">
    <property type="entry name" value="ACETYL-COA C-ACETYLTRANSFERASE"/>
    <property type="match status" value="1"/>
</dbReference>
<evidence type="ECO:0000256" key="1">
    <source>
        <dbReference type="ARBA" id="ARBA00023229"/>
    </source>
</evidence>